<evidence type="ECO:0000259" key="3">
    <source>
        <dbReference type="Pfam" id="PF04073"/>
    </source>
</evidence>
<dbReference type="InterPro" id="IPR040285">
    <property type="entry name" value="ProX/PRXD1"/>
</dbReference>
<dbReference type="EMBL" id="PDNU01000081">
    <property type="protein sequence ID" value="PHK92960.1"/>
    <property type="molecule type" value="Genomic_DNA"/>
</dbReference>
<comment type="caution">
    <text evidence="4">The sequence shown here is derived from an EMBL/GenBank/DDBJ whole genome shotgun (WGS) entry which is preliminary data.</text>
</comment>
<comment type="similarity">
    <text evidence="1">Belongs to the PRORSD1 family.</text>
</comment>
<dbReference type="Pfam" id="PF04073">
    <property type="entry name" value="tRNA_edit"/>
    <property type="match status" value="1"/>
</dbReference>
<evidence type="ECO:0000313" key="5">
    <source>
        <dbReference type="Proteomes" id="UP000223527"/>
    </source>
</evidence>
<evidence type="ECO:0000256" key="2">
    <source>
        <dbReference type="SAM" id="MobiDB-lite"/>
    </source>
</evidence>
<dbReference type="PANTHER" id="PTHR31423">
    <property type="entry name" value="YBAK DOMAIN-CONTAINING PROTEIN"/>
    <property type="match status" value="1"/>
</dbReference>
<dbReference type="GO" id="GO:0003677">
    <property type="term" value="F:DNA binding"/>
    <property type="evidence" value="ECO:0007669"/>
    <property type="project" value="UniProtKB-KW"/>
</dbReference>
<accession>A0A2C7A3N9</accession>
<dbReference type="Proteomes" id="UP000223527">
    <property type="component" value="Unassembled WGS sequence"/>
</dbReference>
<keyword evidence="5" id="KW-1185">Reference proteome</keyword>
<dbReference type="InterPro" id="IPR007214">
    <property type="entry name" value="YbaK/aa-tRNA-synth-assoc-dom"/>
</dbReference>
<feature type="domain" description="YbaK/aminoacyl-tRNA synthetase-associated" evidence="3">
    <location>
        <begin position="44"/>
        <end position="171"/>
    </location>
</feature>
<evidence type="ECO:0000256" key="1">
    <source>
        <dbReference type="ARBA" id="ARBA00010201"/>
    </source>
</evidence>
<name>A0A2C7A3N9_9PROT</name>
<sequence length="195" mass="20597">MQHENPTPPDPHLAPLASGAPAETPEGLLARLAALGIAAETVRHPPLHSVAESKALRGSLPGAHVKNLFLRPRDPGPCILAVLEEDRRISINALLRRLGVPRGQLAPAGMLWAELGVRPGSVTPLGMVNAVPGRVRVAIDRAVLEGVERVHVHPLVNTATTALAPEGLLRFLRALGHAPELLDLPEDLPETQPAG</sequence>
<organism evidence="4 5">
    <name type="scientific">Teichococcus rhizosphaerae</name>
    <dbReference type="NCBI Taxonomy" id="1335062"/>
    <lineage>
        <taxon>Bacteria</taxon>
        <taxon>Pseudomonadati</taxon>
        <taxon>Pseudomonadota</taxon>
        <taxon>Alphaproteobacteria</taxon>
        <taxon>Acetobacterales</taxon>
        <taxon>Roseomonadaceae</taxon>
        <taxon>Roseomonas</taxon>
    </lineage>
</organism>
<proteinExistence type="inferred from homology"/>
<feature type="region of interest" description="Disordered" evidence="2">
    <location>
        <begin position="1"/>
        <end position="21"/>
    </location>
</feature>
<dbReference type="OrthoDB" id="5145315at2"/>
<reference evidence="4 5" key="1">
    <citation type="submission" date="2017-10" db="EMBL/GenBank/DDBJ databases">
        <authorList>
            <person name="Banno H."/>
            <person name="Chua N.-H."/>
        </authorList>
    </citation>
    <scope>NUCLEOTIDE SEQUENCE [LARGE SCALE GENOMIC DNA]</scope>
    <source>
        <strain evidence="4 5">YW11</strain>
    </source>
</reference>
<feature type="compositionally biased region" description="Pro residues" evidence="2">
    <location>
        <begin position="1"/>
        <end position="12"/>
    </location>
</feature>
<keyword evidence="4" id="KW-0238">DNA-binding</keyword>
<dbReference type="SUPFAM" id="SSF55826">
    <property type="entry name" value="YbaK/ProRS associated domain"/>
    <property type="match status" value="1"/>
</dbReference>
<dbReference type="RefSeq" id="WP_099097461.1">
    <property type="nucleotide sequence ID" value="NZ_PDNU01000081.1"/>
</dbReference>
<dbReference type="AlphaFoldDB" id="A0A2C7A3N9"/>
<dbReference type="GO" id="GO:0002161">
    <property type="term" value="F:aminoacyl-tRNA deacylase activity"/>
    <property type="evidence" value="ECO:0007669"/>
    <property type="project" value="InterPro"/>
</dbReference>
<dbReference type="PANTHER" id="PTHR31423:SF3">
    <property type="entry name" value="PROLYL-TRNA SYNTHETASE ASSOCIATED DOMAIN-CONTAINING PROTEIN 1-RELATED"/>
    <property type="match status" value="1"/>
</dbReference>
<dbReference type="Gene3D" id="3.90.960.10">
    <property type="entry name" value="YbaK/aminoacyl-tRNA synthetase-associated domain"/>
    <property type="match status" value="1"/>
</dbReference>
<protein>
    <submittedName>
        <fullName evidence="4">DNA-binding protein</fullName>
    </submittedName>
</protein>
<dbReference type="InterPro" id="IPR036754">
    <property type="entry name" value="YbaK/aa-tRNA-synt-asso_dom_sf"/>
</dbReference>
<dbReference type="CDD" id="cd04335">
    <property type="entry name" value="PrdX_deacylase"/>
    <property type="match status" value="1"/>
</dbReference>
<evidence type="ECO:0000313" key="4">
    <source>
        <dbReference type="EMBL" id="PHK92960.1"/>
    </source>
</evidence>
<gene>
    <name evidence="4" type="ORF">CR162_21135</name>
</gene>